<accession>A0ACA9MRG3</accession>
<organism evidence="1 2">
    <name type="scientific">Acaulospora colombiana</name>
    <dbReference type="NCBI Taxonomy" id="27376"/>
    <lineage>
        <taxon>Eukaryota</taxon>
        <taxon>Fungi</taxon>
        <taxon>Fungi incertae sedis</taxon>
        <taxon>Mucoromycota</taxon>
        <taxon>Glomeromycotina</taxon>
        <taxon>Glomeromycetes</taxon>
        <taxon>Diversisporales</taxon>
        <taxon>Acaulosporaceae</taxon>
        <taxon>Acaulospora</taxon>
    </lineage>
</organism>
<proteinExistence type="predicted"/>
<reference evidence="1" key="1">
    <citation type="submission" date="2021-06" db="EMBL/GenBank/DDBJ databases">
        <authorList>
            <person name="Kallberg Y."/>
            <person name="Tangrot J."/>
            <person name="Rosling A."/>
        </authorList>
    </citation>
    <scope>NUCLEOTIDE SEQUENCE</scope>
    <source>
        <strain evidence="1">CL356</strain>
    </source>
</reference>
<sequence length="155" mass="17522">MKQCKTPDVRAASLAFFDHHETDGVLVNTGDLSAHLDPLLVCSDLRWQWLVSYVGDSVLEKKRLHRLLSSVSEEERSTKSYELPWSWMPNEGPANTSSDQAAAGIHLTGVQLEHYLQPPHALVYYDHLCTSHMVWIDLEQRRTYANPTAPALPTL</sequence>
<dbReference type="EMBL" id="CAJVPT010013971">
    <property type="protein sequence ID" value="CAG8600478.1"/>
    <property type="molecule type" value="Genomic_DNA"/>
</dbReference>
<name>A0ACA9MRG3_9GLOM</name>
<protein>
    <submittedName>
        <fullName evidence="1">1226_t:CDS:1</fullName>
    </submittedName>
</protein>
<comment type="caution">
    <text evidence="1">The sequence shown here is derived from an EMBL/GenBank/DDBJ whole genome shotgun (WGS) entry which is preliminary data.</text>
</comment>
<keyword evidence="2" id="KW-1185">Reference proteome</keyword>
<evidence type="ECO:0000313" key="2">
    <source>
        <dbReference type="Proteomes" id="UP000789525"/>
    </source>
</evidence>
<gene>
    <name evidence="1" type="ORF">ACOLOM_LOCUS6661</name>
</gene>
<evidence type="ECO:0000313" key="1">
    <source>
        <dbReference type="EMBL" id="CAG8600478.1"/>
    </source>
</evidence>
<dbReference type="Proteomes" id="UP000789525">
    <property type="component" value="Unassembled WGS sequence"/>
</dbReference>